<comment type="similarity">
    <text evidence="1">Belongs to the ABC transporter superfamily.</text>
</comment>
<dbReference type="SMART" id="SM00382">
    <property type="entry name" value="AAA"/>
    <property type="match status" value="1"/>
</dbReference>
<dbReference type="CDD" id="cd03220">
    <property type="entry name" value="ABC_KpsT_Wzt"/>
    <property type="match status" value="1"/>
</dbReference>
<organism evidence="8 9">
    <name type="scientific">Limnobacter parvus</name>
    <dbReference type="NCBI Taxonomy" id="2939690"/>
    <lineage>
        <taxon>Bacteria</taxon>
        <taxon>Pseudomonadati</taxon>
        <taxon>Pseudomonadota</taxon>
        <taxon>Betaproteobacteria</taxon>
        <taxon>Burkholderiales</taxon>
        <taxon>Burkholderiaceae</taxon>
        <taxon>Limnobacter</taxon>
    </lineage>
</organism>
<evidence type="ECO:0000256" key="2">
    <source>
        <dbReference type="ARBA" id="ARBA00022448"/>
    </source>
</evidence>
<dbReference type="GO" id="GO:0005524">
    <property type="term" value="F:ATP binding"/>
    <property type="evidence" value="ECO:0007669"/>
    <property type="project" value="UniProtKB-KW"/>
</dbReference>
<keyword evidence="4" id="KW-0997">Cell inner membrane</keyword>
<evidence type="ECO:0000313" key="8">
    <source>
        <dbReference type="EMBL" id="MCR2745231.1"/>
    </source>
</evidence>
<evidence type="ECO:0000256" key="6">
    <source>
        <dbReference type="ARBA" id="ARBA00022840"/>
    </source>
</evidence>
<evidence type="ECO:0000256" key="3">
    <source>
        <dbReference type="ARBA" id="ARBA00022475"/>
    </source>
</evidence>
<dbReference type="PROSITE" id="PS50893">
    <property type="entry name" value="ABC_TRANSPORTER_2"/>
    <property type="match status" value="1"/>
</dbReference>
<evidence type="ECO:0000259" key="7">
    <source>
        <dbReference type="PROSITE" id="PS50893"/>
    </source>
</evidence>
<dbReference type="Pfam" id="PF14524">
    <property type="entry name" value="Wzt_C"/>
    <property type="match status" value="1"/>
</dbReference>
<sequence length="421" mass="45851">MPVIIANNLGKAYKHFSRRIWRLLELISLGFVQRHTNHWILRGVSFQIQPGESVGLIGINGAGKSTLLKIIAGVTQPTEGKLQVSGRVSALLELGLGFNADFTGRQNVFMAGQLLGYTLRELQDLMPEIEEFAGLGHYIDQPVRVYSSGMQVRLAFSLATATRPDILIVDEALSVGDIAFQQKSFNRILQFKSLGTTLLVVSHDKEAIQALCSRAILLSKGVVALDGTPESVFDRYNALLADPEGTSVSTSVIQGNKVQTSSGNGMAILQSVLLTDPISAKELKVIKVGQPIAAIVTVLVQENIPTLVLGFGIKDRLGQMVFGANTFYTGQTVGPLNAGQVCTYTVQFKNILAPGHYSVHASLVRSDNHIDCNYHWLDGVCVFEVINENLPQFVGSVWNELTFNCEIQNSRDSNDQALPIN</sequence>
<dbReference type="EMBL" id="JANKHG010000001">
    <property type="protein sequence ID" value="MCR2745231.1"/>
    <property type="molecule type" value="Genomic_DNA"/>
</dbReference>
<dbReference type="Proteomes" id="UP001165267">
    <property type="component" value="Unassembled WGS sequence"/>
</dbReference>
<dbReference type="RefSeq" id="WP_257510481.1">
    <property type="nucleotide sequence ID" value="NZ_JANKHG010000001.1"/>
</dbReference>
<dbReference type="PANTHER" id="PTHR46743:SF2">
    <property type="entry name" value="TEICHOIC ACIDS EXPORT ATP-BINDING PROTEIN TAGH"/>
    <property type="match status" value="1"/>
</dbReference>
<dbReference type="InterPro" id="IPR003439">
    <property type="entry name" value="ABC_transporter-like_ATP-bd"/>
</dbReference>
<feature type="domain" description="ABC transporter" evidence="7">
    <location>
        <begin position="24"/>
        <end position="245"/>
    </location>
</feature>
<dbReference type="InterPro" id="IPR015860">
    <property type="entry name" value="ABC_transpr_TagH-like"/>
</dbReference>
<dbReference type="PANTHER" id="PTHR46743">
    <property type="entry name" value="TEICHOIC ACIDS EXPORT ATP-BINDING PROTEIN TAGH"/>
    <property type="match status" value="1"/>
</dbReference>
<proteinExistence type="inferred from homology"/>
<dbReference type="InterPro" id="IPR017871">
    <property type="entry name" value="ABC_transporter-like_CS"/>
</dbReference>
<keyword evidence="4" id="KW-0472">Membrane</keyword>
<keyword evidence="2" id="KW-0813">Transport</keyword>
<keyword evidence="6 8" id="KW-0067">ATP-binding</keyword>
<dbReference type="PROSITE" id="PS00211">
    <property type="entry name" value="ABC_TRANSPORTER_1"/>
    <property type="match status" value="1"/>
</dbReference>
<gene>
    <name evidence="8" type="ORF">NSP04_01050</name>
</gene>
<keyword evidence="5" id="KW-0547">Nucleotide-binding</keyword>
<dbReference type="InterPro" id="IPR003593">
    <property type="entry name" value="AAA+_ATPase"/>
</dbReference>
<keyword evidence="9" id="KW-1185">Reference proteome</keyword>
<reference evidence="8" key="1">
    <citation type="submission" date="2022-07" db="EMBL/GenBank/DDBJ databases">
        <authorList>
            <person name="Xamxidin M."/>
        </authorList>
    </citation>
    <scope>NUCLEOTIDE SEQUENCE</scope>
    <source>
        <strain evidence="8">YS8-69</strain>
    </source>
</reference>
<dbReference type="Gene3D" id="2.70.50.60">
    <property type="entry name" value="abc- transporter (atp binding component) like domain"/>
    <property type="match status" value="1"/>
</dbReference>
<dbReference type="SUPFAM" id="SSF52540">
    <property type="entry name" value="P-loop containing nucleoside triphosphate hydrolases"/>
    <property type="match status" value="1"/>
</dbReference>
<evidence type="ECO:0000256" key="5">
    <source>
        <dbReference type="ARBA" id="ARBA00022741"/>
    </source>
</evidence>
<evidence type="ECO:0000256" key="4">
    <source>
        <dbReference type="ARBA" id="ARBA00022519"/>
    </source>
</evidence>
<dbReference type="InterPro" id="IPR050683">
    <property type="entry name" value="Bact_Polysacc_Export_ATP-bd"/>
</dbReference>
<accession>A0ABT1XE80</accession>
<dbReference type="InterPro" id="IPR029439">
    <property type="entry name" value="Wzt_C"/>
</dbReference>
<dbReference type="Gene3D" id="3.40.50.300">
    <property type="entry name" value="P-loop containing nucleotide triphosphate hydrolases"/>
    <property type="match status" value="1"/>
</dbReference>
<dbReference type="InterPro" id="IPR027417">
    <property type="entry name" value="P-loop_NTPase"/>
</dbReference>
<dbReference type="CDD" id="cd10147">
    <property type="entry name" value="Wzt_C-like"/>
    <property type="match status" value="1"/>
</dbReference>
<keyword evidence="3" id="KW-1003">Cell membrane</keyword>
<evidence type="ECO:0000256" key="1">
    <source>
        <dbReference type="ARBA" id="ARBA00005417"/>
    </source>
</evidence>
<comment type="caution">
    <text evidence="8">The sequence shown here is derived from an EMBL/GenBank/DDBJ whole genome shotgun (WGS) entry which is preliminary data.</text>
</comment>
<name>A0ABT1XE80_9BURK</name>
<evidence type="ECO:0000313" key="9">
    <source>
        <dbReference type="Proteomes" id="UP001165267"/>
    </source>
</evidence>
<dbReference type="Pfam" id="PF00005">
    <property type="entry name" value="ABC_tran"/>
    <property type="match status" value="1"/>
</dbReference>
<protein>
    <submittedName>
        <fullName evidence="8">ABC transporter ATP-binding protein</fullName>
    </submittedName>
</protein>